<organism evidence="1 2">
    <name type="scientific">Ridgeia piscesae</name>
    <name type="common">Tubeworm</name>
    <dbReference type="NCBI Taxonomy" id="27915"/>
    <lineage>
        <taxon>Eukaryota</taxon>
        <taxon>Metazoa</taxon>
        <taxon>Spiralia</taxon>
        <taxon>Lophotrochozoa</taxon>
        <taxon>Annelida</taxon>
        <taxon>Polychaeta</taxon>
        <taxon>Sedentaria</taxon>
        <taxon>Canalipalpata</taxon>
        <taxon>Sabellida</taxon>
        <taxon>Siboglinidae</taxon>
        <taxon>Ridgeia</taxon>
    </lineage>
</organism>
<evidence type="ECO:0000313" key="2">
    <source>
        <dbReference type="Proteomes" id="UP001209878"/>
    </source>
</evidence>
<reference evidence="1" key="1">
    <citation type="journal article" date="2023" name="Mol. Biol. Evol.">
        <title>Third-Generation Sequencing Reveals the Adaptive Role of the Epigenome in Three Deep-Sea Polychaetes.</title>
        <authorList>
            <person name="Perez M."/>
            <person name="Aroh O."/>
            <person name="Sun Y."/>
            <person name="Lan Y."/>
            <person name="Juniper S.K."/>
            <person name="Young C.R."/>
            <person name="Angers B."/>
            <person name="Qian P.Y."/>
        </authorList>
    </citation>
    <scope>NUCLEOTIDE SEQUENCE</scope>
    <source>
        <strain evidence="1">R07B-5</strain>
    </source>
</reference>
<dbReference type="Proteomes" id="UP001209878">
    <property type="component" value="Unassembled WGS sequence"/>
</dbReference>
<accession>A0AAD9IUP7</accession>
<gene>
    <name evidence="1" type="ORF">NP493_5315g00002</name>
</gene>
<dbReference type="AlphaFoldDB" id="A0AAD9IUP7"/>
<dbReference type="EMBL" id="JAODUO010005301">
    <property type="protein sequence ID" value="KAK2141301.1"/>
    <property type="molecule type" value="Genomic_DNA"/>
</dbReference>
<evidence type="ECO:0000313" key="1">
    <source>
        <dbReference type="EMBL" id="KAK2141301.1"/>
    </source>
</evidence>
<proteinExistence type="predicted"/>
<name>A0AAD9IUP7_RIDPI</name>
<comment type="caution">
    <text evidence="1">The sequence shown here is derived from an EMBL/GenBank/DDBJ whole genome shotgun (WGS) entry which is preliminary data.</text>
</comment>
<protein>
    <submittedName>
        <fullName evidence="1">Uncharacterized protein</fullName>
    </submittedName>
</protein>
<sequence length="99" mass="10390">MPMAAGLEPETTGLVTVEMPQLHCVGVTRAGVTTQGAVLLLVERPSRVPRVGVEEVWRANGGAIVRCLVTDCGHDAAYEGAARVAAQPMLHLSTIQTLS</sequence>
<keyword evidence="2" id="KW-1185">Reference proteome</keyword>